<evidence type="ECO:0000259" key="2">
    <source>
        <dbReference type="PROSITE" id="PS50164"/>
    </source>
</evidence>
<keyword evidence="3" id="KW-0540">Nuclease</keyword>
<sequence length="91" mass="10908">MFMKYFTYLLYSEAFDTFYKGQTNNVLERLHLHNSGREKATVRYRPWKLVWFTEKKSRAEAMALERKLKNLSKERTKEFIVKYSKGAGSDV</sequence>
<comment type="similarity">
    <text evidence="1">Belongs to the UPF0213 family.</text>
</comment>
<organism evidence="3 4">
    <name type="scientific">Maribacter polysiphoniae</name>
    <dbReference type="NCBI Taxonomy" id="429344"/>
    <lineage>
        <taxon>Bacteria</taxon>
        <taxon>Pseudomonadati</taxon>
        <taxon>Bacteroidota</taxon>
        <taxon>Flavobacteriia</taxon>
        <taxon>Flavobacteriales</taxon>
        <taxon>Flavobacteriaceae</taxon>
        <taxon>Maribacter</taxon>
    </lineage>
</organism>
<dbReference type="InterPro" id="IPR000305">
    <property type="entry name" value="GIY-YIG_endonuc"/>
</dbReference>
<keyword evidence="3" id="KW-0255">Endonuclease</keyword>
<dbReference type="PANTHER" id="PTHR34477:SF1">
    <property type="entry name" value="UPF0213 PROTEIN YHBQ"/>
    <property type="match status" value="1"/>
</dbReference>
<dbReference type="GO" id="GO:0004519">
    <property type="term" value="F:endonuclease activity"/>
    <property type="evidence" value="ECO:0007669"/>
    <property type="project" value="UniProtKB-KW"/>
</dbReference>
<dbReference type="Gene3D" id="3.40.1440.10">
    <property type="entry name" value="GIY-YIG endonuclease"/>
    <property type="match status" value="1"/>
</dbReference>
<dbReference type="InterPro" id="IPR050190">
    <property type="entry name" value="UPF0213_domain"/>
</dbReference>
<dbReference type="PROSITE" id="PS50164">
    <property type="entry name" value="GIY_YIG"/>
    <property type="match status" value="1"/>
</dbReference>
<gene>
    <name evidence="3" type="ORF">LX92_01018</name>
</gene>
<name>A0A316E7F7_9FLAO</name>
<keyword evidence="3" id="KW-0378">Hydrolase</keyword>
<dbReference type="AlphaFoldDB" id="A0A316E7F7"/>
<protein>
    <submittedName>
        <fullName evidence="3">Putative endonuclease</fullName>
    </submittedName>
</protein>
<dbReference type="Pfam" id="PF01541">
    <property type="entry name" value="GIY-YIG"/>
    <property type="match status" value="1"/>
</dbReference>
<evidence type="ECO:0000256" key="1">
    <source>
        <dbReference type="ARBA" id="ARBA00007435"/>
    </source>
</evidence>
<dbReference type="EMBL" id="QGGQ01000002">
    <property type="protein sequence ID" value="PWK24653.1"/>
    <property type="molecule type" value="Genomic_DNA"/>
</dbReference>
<proteinExistence type="inferred from homology"/>
<dbReference type="InterPro" id="IPR035901">
    <property type="entry name" value="GIY-YIG_endonuc_sf"/>
</dbReference>
<dbReference type="PANTHER" id="PTHR34477">
    <property type="entry name" value="UPF0213 PROTEIN YHBQ"/>
    <property type="match status" value="1"/>
</dbReference>
<comment type="caution">
    <text evidence="3">The sequence shown here is derived from an EMBL/GenBank/DDBJ whole genome shotgun (WGS) entry which is preliminary data.</text>
</comment>
<accession>A0A316E7F7</accession>
<evidence type="ECO:0000313" key="3">
    <source>
        <dbReference type="EMBL" id="PWK24653.1"/>
    </source>
</evidence>
<feature type="domain" description="GIY-YIG" evidence="2">
    <location>
        <begin position="3"/>
        <end position="78"/>
    </location>
</feature>
<dbReference type="Proteomes" id="UP000245667">
    <property type="component" value="Unassembled WGS sequence"/>
</dbReference>
<reference evidence="3 4" key="1">
    <citation type="submission" date="2018-05" db="EMBL/GenBank/DDBJ databases">
        <title>Genomic Encyclopedia of Archaeal and Bacterial Type Strains, Phase II (KMG-II): from individual species to whole genera.</title>
        <authorList>
            <person name="Goeker M."/>
        </authorList>
    </citation>
    <scope>NUCLEOTIDE SEQUENCE [LARGE SCALE GENOMIC DNA]</scope>
    <source>
        <strain evidence="3 4">DSM 23514</strain>
    </source>
</reference>
<dbReference type="SUPFAM" id="SSF82771">
    <property type="entry name" value="GIY-YIG endonuclease"/>
    <property type="match status" value="1"/>
</dbReference>
<dbReference type="CDD" id="cd10449">
    <property type="entry name" value="GIY-YIG_SLX1_like"/>
    <property type="match status" value="1"/>
</dbReference>
<evidence type="ECO:0000313" key="4">
    <source>
        <dbReference type="Proteomes" id="UP000245667"/>
    </source>
</evidence>